<comment type="caution">
    <text evidence="1">The sequence shown here is derived from an EMBL/GenBank/DDBJ whole genome shotgun (WGS) entry which is preliminary data.</text>
</comment>
<accession>A0ABQ2PV42</accession>
<dbReference type="EMBL" id="BMLZ01000006">
    <property type="protein sequence ID" value="GGP29130.1"/>
    <property type="molecule type" value="Genomic_DNA"/>
</dbReference>
<organism evidence="1 2">
    <name type="scientific">Deinococcus wulumuqiensis</name>
    <dbReference type="NCBI Taxonomy" id="980427"/>
    <lineage>
        <taxon>Bacteria</taxon>
        <taxon>Thermotogati</taxon>
        <taxon>Deinococcota</taxon>
        <taxon>Deinococci</taxon>
        <taxon>Deinococcales</taxon>
        <taxon>Deinococcaceae</taxon>
        <taxon>Deinococcus</taxon>
    </lineage>
</organism>
<dbReference type="RefSeq" id="WP_188741328.1">
    <property type="nucleotide sequence ID" value="NZ_BMLZ01000006.1"/>
</dbReference>
<evidence type="ECO:0000313" key="2">
    <source>
        <dbReference type="Proteomes" id="UP000630135"/>
    </source>
</evidence>
<sequence length="156" mass="17793">MIHENGRLSAWYHKGLIRERFENDSDRSVEFSPLVSGDKIADFVRKYSSLFQKVSEETVSMGEPGKGAVLSPKGKAAIREIQVLAWEMEPDLYPVDPCCFYALDGYRERLRSQASLDEALKVATGIAEEYTSRFPNAVFDPYTVEECVRCIWHFNS</sequence>
<dbReference type="Proteomes" id="UP000630135">
    <property type="component" value="Unassembled WGS sequence"/>
</dbReference>
<evidence type="ECO:0000313" key="1">
    <source>
        <dbReference type="EMBL" id="GGP29130.1"/>
    </source>
</evidence>
<proteinExistence type="predicted"/>
<protein>
    <submittedName>
        <fullName evidence="1">Uncharacterized protein</fullName>
    </submittedName>
</protein>
<name>A0ABQ2PV42_9DEIO</name>
<keyword evidence="2" id="KW-1185">Reference proteome</keyword>
<reference evidence="2" key="1">
    <citation type="journal article" date="2019" name="Int. J. Syst. Evol. Microbiol.">
        <title>The Global Catalogue of Microorganisms (GCM) 10K type strain sequencing project: providing services to taxonomists for standard genome sequencing and annotation.</title>
        <authorList>
            <consortium name="The Broad Institute Genomics Platform"/>
            <consortium name="The Broad Institute Genome Sequencing Center for Infectious Disease"/>
            <person name="Wu L."/>
            <person name="Ma J."/>
        </authorList>
    </citation>
    <scope>NUCLEOTIDE SEQUENCE [LARGE SCALE GENOMIC DNA]</scope>
    <source>
        <strain evidence="2">CGMCC 1.8884</strain>
    </source>
</reference>
<gene>
    <name evidence="1" type="ORF">GCM10008021_07810</name>
</gene>